<gene>
    <name evidence="1" type="ORF">CUJ84_pRLN3000389</name>
</gene>
<protein>
    <submittedName>
        <fullName evidence="1">Response regulator receiver domain protein</fullName>
    </submittedName>
</protein>
<geneLocation type="plasmid" evidence="2">
    <name>prln3</name>
</geneLocation>
<dbReference type="EMBL" id="CP025015">
    <property type="protein sequence ID" value="AUW47509.1"/>
    <property type="molecule type" value="Genomic_DNA"/>
</dbReference>
<name>A0A2K9ZH10_RHILE</name>
<proteinExistence type="predicted"/>
<dbReference type="AlphaFoldDB" id="A0A2K9ZH10"/>
<evidence type="ECO:0000313" key="2">
    <source>
        <dbReference type="Proteomes" id="UP000238523"/>
    </source>
</evidence>
<dbReference type="InterPro" id="IPR011006">
    <property type="entry name" value="CheY-like_superfamily"/>
</dbReference>
<reference evidence="1 2" key="1">
    <citation type="submission" date="2017-11" db="EMBL/GenBank/DDBJ databases">
        <title>Complete genome of Rhizobium leguminosarum Norway, an ineffective micro-symbiont.</title>
        <authorList>
            <person name="Hoffrichter A."/>
            <person name="Liang J."/>
            <person name="Brachmann A."/>
            <person name="Marin M."/>
        </authorList>
    </citation>
    <scope>NUCLEOTIDE SEQUENCE [LARGE SCALE GENOMIC DNA]</scope>
    <source>
        <strain evidence="1 2">Norway</strain>
        <plasmid evidence="2">Plasmid prln3</plasmid>
    </source>
</reference>
<sequence>MKVLLVEDEEHKTVDLKNRLRVHGVADSDLTFAQSVREAVLAVVTTTFDLVVLDMALPTFSKVRPDEGGGGLAQAVGGVEVLRAMQASGKRAAIIIVTQYPDIILNGEKVKLQNVAKIISQRYEQNVLGGVLYSFNTPKWEAAFDGLLGLLNARRSL</sequence>
<accession>A0A2K9ZH10</accession>
<dbReference type="Proteomes" id="UP000238523">
    <property type="component" value="Plasmid pRLN3"/>
</dbReference>
<organism evidence="1 2">
    <name type="scientific">Rhizobium leguminosarum</name>
    <dbReference type="NCBI Taxonomy" id="384"/>
    <lineage>
        <taxon>Bacteria</taxon>
        <taxon>Pseudomonadati</taxon>
        <taxon>Pseudomonadota</taxon>
        <taxon>Alphaproteobacteria</taxon>
        <taxon>Hyphomicrobiales</taxon>
        <taxon>Rhizobiaceae</taxon>
        <taxon>Rhizobium/Agrobacterium group</taxon>
        <taxon>Rhizobium</taxon>
    </lineage>
</organism>
<keyword evidence="1" id="KW-0614">Plasmid</keyword>
<dbReference type="Gene3D" id="3.40.50.2300">
    <property type="match status" value="1"/>
</dbReference>
<dbReference type="RefSeq" id="WP_105009905.1">
    <property type="nucleotide sequence ID" value="NZ_CP025015.1"/>
</dbReference>
<evidence type="ECO:0000313" key="1">
    <source>
        <dbReference type="EMBL" id="AUW47509.1"/>
    </source>
</evidence>
<dbReference type="SUPFAM" id="SSF52172">
    <property type="entry name" value="CheY-like"/>
    <property type="match status" value="1"/>
</dbReference>